<dbReference type="RefSeq" id="WP_136573212.1">
    <property type="nucleotide sequence ID" value="NZ_STFG01000006.1"/>
</dbReference>
<evidence type="ECO:0000313" key="3">
    <source>
        <dbReference type="Proteomes" id="UP000308917"/>
    </source>
</evidence>
<protein>
    <submittedName>
        <fullName evidence="2">Excinuclease ATPase subunit</fullName>
    </submittedName>
</protein>
<gene>
    <name evidence="2" type="ORF">E9531_07930</name>
</gene>
<keyword evidence="1" id="KW-0732">Signal</keyword>
<dbReference type="Proteomes" id="UP000308917">
    <property type="component" value="Unassembled WGS sequence"/>
</dbReference>
<evidence type="ECO:0000313" key="2">
    <source>
        <dbReference type="EMBL" id="THU02592.1"/>
    </source>
</evidence>
<organism evidence="2 3">
    <name type="scientific">Lampropedia puyangensis</name>
    <dbReference type="NCBI Taxonomy" id="1330072"/>
    <lineage>
        <taxon>Bacteria</taxon>
        <taxon>Pseudomonadati</taxon>
        <taxon>Pseudomonadota</taxon>
        <taxon>Betaproteobacteria</taxon>
        <taxon>Burkholderiales</taxon>
        <taxon>Comamonadaceae</taxon>
        <taxon>Lampropedia</taxon>
    </lineage>
</organism>
<sequence length="150" mass="15931">MNHSLSHILLSTTLCTTALFSSTAFARDTANHFPFADVIALGQAEGKLDGSVQFFLKGQNTPAISQRLSTDSTNKKTNGVGKSDEVACQWVALSALIALQDKAKSLGANAVVDIVSNYKKIEYASPTNYECHSGAIMSGVALKGTYAKTR</sequence>
<comment type="caution">
    <text evidence="2">The sequence shown here is derived from an EMBL/GenBank/DDBJ whole genome shotgun (WGS) entry which is preliminary data.</text>
</comment>
<evidence type="ECO:0000256" key="1">
    <source>
        <dbReference type="SAM" id="SignalP"/>
    </source>
</evidence>
<name>A0A4S8FAI4_9BURK</name>
<proteinExistence type="predicted"/>
<feature type="chain" id="PRO_5020922444" evidence="1">
    <location>
        <begin position="27"/>
        <end position="150"/>
    </location>
</feature>
<feature type="signal peptide" evidence="1">
    <location>
        <begin position="1"/>
        <end position="26"/>
    </location>
</feature>
<keyword evidence="3" id="KW-1185">Reference proteome</keyword>
<accession>A0A4S8FAI4</accession>
<dbReference type="AlphaFoldDB" id="A0A4S8FAI4"/>
<dbReference type="EMBL" id="STFG01000006">
    <property type="protein sequence ID" value="THU02592.1"/>
    <property type="molecule type" value="Genomic_DNA"/>
</dbReference>
<dbReference type="OrthoDB" id="8161726at2"/>
<reference evidence="2 3" key="1">
    <citation type="journal article" date="2015" name="Antonie Van Leeuwenhoek">
        <title>Lampropedia puyangensis sp. nov., isolated from symptomatic bark of Populus ? euramericana canker and emended description of Lampropedia hyalina (Ehrenberg 1832) Lee et al. 2004.</title>
        <authorList>
            <person name="Li Y."/>
            <person name="Wang T."/>
            <person name="Piao C.G."/>
            <person name="Wang L.F."/>
            <person name="Tian G.Z."/>
            <person name="Zhu T.H."/>
            <person name="Guo M.W."/>
        </authorList>
    </citation>
    <scope>NUCLEOTIDE SEQUENCE [LARGE SCALE GENOMIC DNA]</scope>
    <source>
        <strain evidence="2 3">2-bin</strain>
    </source>
</reference>